<comment type="pathway">
    <text evidence="3">Lipid metabolism.</text>
</comment>
<keyword evidence="5" id="KW-0444">Lipid biosynthesis</keyword>
<dbReference type="KEGG" id="dpte:113794013"/>
<dbReference type="InParanoid" id="A0A6P6Y3Q2"/>
<evidence type="ECO:0000256" key="12">
    <source>
        <dbReference type="ARBA" id="ARBA00023136"/>
    </source>
</evidence>
<dbReference type="OrthoDB" id="264532at2759"/>
<dbReference type="Proteomes" id="UP000515146">
    <property type="component" value="Unplaced"/>
</dbReference>
<sequence length="337" mass="39013">MAFGIRFAPFLIPFRRRLQTFAVFYFVANFLFTGTLTLLLLLSILFTRYYYIPILYLCWWIFDHETPLRGGRRSNWYRRLSMWKWFAEYFPVRLIKTADLPADRNYIFGIHPHGILCHSHFVNFGTEGTNFSELFPGITPHLIALNFQFQLPIQRELSLMNGACSPSKESLEFILSKKKGTGNAAGLIIGGAREVLDTIPNTMILTLKKRKGFARVALTNGASLVPVISFGENELYQTMHHEEMTLGRKIQEKLLKLLTFTPPLFFGRGVFQYSFGVMPFRKEVFTVVGKPINVEQTPHPTDVQIDELHEKYIQQVINLYEEHKNKYGYGDIPIKIK</sequence>
<organism evidence="15 16">
    <name type="scientific">Dermatophagoides pteronyssinus</name>
    <name type="common">European house dust mite</name>
    <dbReference type="NCBI Taxonomy" id="6956"/>
    <lineage>
        <taxon>Eukaryota</taxon>
        <taxon>Metazoa</taxon>
        <taxon>Ecdysozoa</taxon>
        <taxon>Arthropoda</taxon>
        <taxon>Chelicerata</taxon>
        <taxon>Arachnida</taxon>
        <taxon>Acari</taxon>
        <taxon>Acariformes</taxon>
        <taxon>Sarcoptiformes</taxon>
        <taxon>Astigmata</taxon>
        <taxon>Psoroptidia</taxon>
        <taxon>Analgoidea</taxon>
        <taxon>Pyroglyphidae</taxon>
        <taxon>Dermatophagoidinae</taxon>
        <taxon>Dermatophagoides</taxon>
    </lineage>
</organism>
<dbReference type="PANTHER" id="PTHR12317:SF0">
    <property type="entry name" value="ACYLTRANSFERASE"/>
    <property type="match status" value="1"/>
</dbReference>
<evidence type="ECO:0000256" key="5">
    <source>
        <dbReference type="ARBA" id="ARBA00022516"/>
    </source>
</evidence>
<accession>A0A6P6Y3Q2</accession>
<dbReference type="OMA" id="RSQWMRR"/>
<feature type="transmembrane region" description="Helical" evidence="14">
    <location>
        <begin position="21"/>
        <end position="46"/>
    </location>
</feature>
<comment type="caution">
    <text evidence="14">Lacks conserved residue(s) required for the propagation of feature annotation.</text>
</comment>
<comment type="subcellular location">
    <subcellularLocation>
        <location evidence="1 14">Endoplasmic reticulum membrane</location>
        <topology evidence="1 14">Multi-pass membrane protein</topology>
    </subcellularLocation>
</comment>
<dbReference type="FunCoup" id="A0A6P6Y3Q2">
    <property type="interactions" value="104"/>
</dbReference>
<evidence type="ECO:0000256" key="6">
    <source>
        <dbReference type="ARBA" id="ARBA00022679"/>
    </source>
</evidence>
<evidence type="ECO:0000256" key="10">
    <source>
        <dbReference type="ARBA" id="ARBA00022989"/>
    </source>
</evidence>
<evidence type="ECO:0000256" key="1">
    <source>
        <dbReference type="ARBA" id="ARBA00004477"/>
    </source>
</evidence>
<evidence type="ECO:0000313" key="16">
    <source>
        <dbReference type="RefSeq" id="XP_027199895.1"/>
    </source>
</evidence>
<name>A0A6P6Y3Q2_DERPT</name>
<keyword evidence="11" id="KW-0443">Lipid metabolism</keyword>
<keyword evidence="7 14" id="KW-0812">Transmembrane</keyword>
<dbReference type="EC" id="2.3.1.-" evidence="14"/>
<keyword evidence="15" id="KW-1185">Reference proteome</keyword>
<keyword evidence="13" id="KW-0012">Acyltransferase</keyword>
<evidence type="ECO:0000256" key="11">
    <source>
        <dbReference type="ARBA" id="ARBA00023098"/>
    </source>
</evidence>
<dbReference type="GO" id="GO:0006071">
    <property type="term" value="P:glycerol metabolic process"/>
    <property type="evidence" value="ECO:0007669"/>
    <property type="project" value="UniProtKB-KW"/>
</dbReference>
<dbReference type="CDD" id="cd07987">
    <property type="entry name" value="LPLAT_MGAT-like"/>
    <property type="match status" value="1"/>
</dbReference>
<dbReference type="GO" id="GO:0004144">
    <property type="term" value="F:diacylglycerol O-acyltransferase activity"/>
    <property type="evidence" value="ECO:0007669"/>
    <property type="project" value="TreeGrafter"/>
</dbReference>
<evidence type="ECO:0000256" key="9">
    <source>
        <dbReference type="ARBA" id="ARBA00022824"/>
    </source>
</evidence>
<evidence type="ECO:0000256" key="14">
    <source>
        <dbReference type="RuleBase" id="RU367023"/>
    </source>
</evidence>
<dbReference type="InterPro" id="IPR007130">
    <property type="entry name" value="DAGAT"/>
</dbReference>
<evidence type="ECO:0000256" key="4">
    <source>
        <dbReference type="ARBA" id="ARBA00005420"/>
    </source>
</evidence>
<dbReference type="Pfam" id="PF03982">
    <property type="entry name" value="DAGAT"/>
    <property type="match status" value="1"/>
</dbReference>
<gene>
    <name evidence="16" type="primary">LOC113794013</name>
</gene>
<keyword evidence="9 14" id="KW-0256">Endoplasmic reticulum</keyword>
<keyword evidence="12 14" id="KW-0472">Membrane</keyword>
<reference evidence="16" key="1">
    <citation type="submission" date="2025-08" db="UniProtKB">
        <authorList>
            <consortium name="RefSeq"/>
        </authorList>
    </citation>
    <scope>IDENTIFICATION</scope>
    <source>
        <strain evidence="16">Airmid</strain>
    </source>
</reference>
<keyword evidence="8" id="KW-0319">Glycerol metabolism</keyword>
<proteinExistence type="inferred from homology"/>
<dbReference type="AlphaFoldDB" id="A0A6P6Y3Q2"/>
<dbReference type="PANTHER" id="PTHR12317">
    <property type="entry name" value="DIACYLGLYCEROL O-ACYLTRANSFERASE"/>
    <property type="match status" value="1"/>
</dbReference>
<evidence type="ECO:0000256" key="8">
    <source>
        <dbReference type="ARBA" id="ARBA00022798"/>
    </source>
</evidence>
<evidence type="ECO:0000256" key="3">
    <source>
        <dbReference type="ARBA" id="ARBA00005189"/>
    </source>
</evidence>
<keyword evidence="6 14" id="KW-0808">Transferase</keyword>
<evidence type="ECO:0000313" key="15">
    <source>
        <dbReference type="Proteomes" id="UP000515146"/>
    </source>
</evidence>
<comment type="pathway">
    <text evidence="2">Glycerolipid metabolism; triacylglycerol biosynthesis.</text>
</comment>
<evidence type="ECO:0000256" key="13">
    <source>
        <dbReference type="ARBA" id="ARBA00023315"/>
    </source>
</evidence>
<dbReference type="GO" id="GO:0005789">
    <property type="term" value="C:endoplasmic reticulum membrane"/>
    <property type="evidence" value="ECO:0007669"/>
    <property type="project" value="UniProtKB-SubCell"/>
</dbReference>
<keyword evidence="10 14" id="KW-1133">Transmembrane helix</keyword>
<evidence type="ECO:0000256" key="7">
    <source>
        <dbReference type="ARBA" id="ARBA00022692"/>
    </source>
</evidence>
<evidence type="ECO:0000256" key="2">
    <source>
        <dbReference type="ARBA" id="ARBA00004771"/>
    </source>
</evidence>
<comment type="similarity">
    <text evidence="4 14">Belongs to the diacylglycerol acyltransferase family.</text>
</comment>
<dbReference type="GO" id="GO:0019432">
    <property type="term" value="P:triglyceride biosynthetic process"/>
    <property type="evidence" value="ECO:0007669"/>
    <property type="project" value="TreeGrafter"/>
</dbReference>
<dbReference type="RefSeq" id="XP_027199895.1">
    <property type="nucleotide sequence ID" value="XM_027344094.1"/>
</dbReference>
<protein>
    <recommendedName>
        <fullName evidence="14">Acyltransferase</fullName>
        <ecNumber evidence="14">2.3.1.-</ecNumber>
    </recommendedName>
</protein>